<dbReference type="EMBL" id="GG745352">
    <property type="protein sequence ID" value="KNE67023.1"/>
    <property type="molecule type" value="Genomic_DNA"/>
</dbReference>
<evidence type="ECO:0000259" key="6">
    <source>
        <dbReference type="Pfam" id="PF01778"/>
    </source>
</evidence>
<dbReference type="PIRSF" id="PIRSF003352">
    <property type="entry name" value="MAK16"/>
    <property type="match status" value="1"/>
</dbReference>
<evidence type="ECO:0000313" key="7">
    <source>
        <dbReference type="EMBL" id="KNE67023.1"/>
    </source>
</evidence>
<dbReference type="VEuPathDB" id="FungiDB:AMAG_12101"/>
<dbReference type="Gene3D" id="3.30.390.110">
    <property type="match status" value="1"/>
</dbReference>
<dbReference type="FunFam" id="3.30.390.110:FF:000001">
    <property type="entry name" value="Protein MAK16 homolog"/>
    <property type="match status" value="1"/>
</dbReference>
<feature type="domain" description="Ribosomal eL28/Mak16" evidence="6">
    <location>
        <begin position="7"/>
        <end position="118"/>
    </location>
</feature>
<accession>A0A0L0SWU7</accession>
<organism evidence="7 8">
    <name type="scientific">Allomyces macrogynus (strain ATCC 38327)</name>
    <name type="common">Allomyces javanicus var. macrogynus</name>
    <dbReference type="NCBI Taxonomy" id="578462"/>
    <lineage>
        <taxon>Eukaryota</taxon>
        <taxon>Fungi</taxon>
        <taxon>Fungi incertae sedis</taxon>
        <taxon>Blastocladiomycota</taxon>
        <taxon>Blastocladiomycetes</taxon>
        <taxon>Blastocladiales</taxon>
        <taxon>Blastocladiaceae</taxon>
        <taxon>Allomyces</taxon>
    </lineage>
</organism>
<evidence type="ECO:0000313" key="8">
    <source>
        <dbReference type="Proteomes" id="UP000054350"/>
    </source>
</evidence>
<dbReference type="eggNOG" id="KOG3064">
    <property type="taxonomic scope" value="Eukaryota"/>
</dbReference>
<dbReference type="InterPro" id="IPR006958">
    <property type="entry name" value="Mak16"/>
</dbReference>
<feature type="compositionally biased region" description="Acidic residues" evidence="5">
    <location>
        <begin position="197"/>
        <end position="281"/>
    </location>
</feature>
<keyword evidence="3 4" id="KW-0539">Nucleus</keyword>
<proteinExistence type="inferred from homology"/>
<evidence type="ECO:0000256" key="1">
    <source>
        <dbReference type="ARBA" id="ARBA00004123"/>
    </source>
</evidence>
<comment type="similarity">
    <text evidence="2 4">Belongs to the MAK16 family.</text>
</comment>
<dbReference type="GO" id="GO:0030687">
    <property type="term" value="C:preribosome, large subunit precursor"/>
    <property type="evidence" value="ECO:0007669"/>
    <property type="project" value="TreeGrafter"/>
</dbReference>
<dbReference type="PANTHER" id="PTHR23405:SF4">
    <property type="entry name" value="PROTEIN MAK16 HOMOLOG"/>
    <property type="match status" value="1"/>
</dbReference>
<dbReference type="PANTHER" id="PTHR23405">
    <property type="entry name" value="MAINTENANCE OF KILLER 16 MAK16 PROTEIN-RELATED"/>
    <property type="match status" value="1"/>
</dbReference>
<dbReference type="Proteomes" id="UP000054350">
    <property type="component" value="Unassembled WGS sequence"/>
</dbReference>
<dbReference type="OrthoDB" id="10251342at2759"/>
<reference evidence="7 8" key="1">
    <citation type="submission" date="2009-11" db="EMBL/GenBank/DDBJ databases">
        <title>Annotation of Allomyces macrogynus ATCC 38327.</title>
        <authorList>
            <consortium name="The Broad Institute Genome Sequencing Platform"/>
            <person name="Russ C."/>
            <person name="Cuomo C."/>
            <person name="Burger G."/>
            <person name="Gray M.W."/>
            <person name="Holland P.W.H."/>
            <person name="King N."/>
            <person name="Lang F.B.F."/>
            <person name="Roger A.J."/>
            <person name="Ruiz-Trillo I."/>
            <person name="Young S.K."/>
            <person name="Zeng Q."/>
            <person name="Gargeya S."/>
            <person name="Fitzgerald M."/>
            <person name="Haas B."/>
            <person name="Abouelleil A."/>
            <person name="Alvarado L."/>
            <person name="Arachchi H.M."/>
            <person name="Berlin A."/>
            <person name="Chapman S.B."/>
            <person name="Gearin G."/>
            <person name="Goldberg J."/>
            <person name="Griggs A."/>
            <person name="Gujja S."/>
            <person name="Hansen M."/>
            <person name="Heiman D."/>
            <person name="Howarth C."/>
            <person name="Larimer J."/>
            <person name="Lui A."/>
            <person name="MacDonald P.J.P."/>
            <person name="McCowen C."/>
            <person name="Montmayeur A."/>
            <person name="Murphy C."/>
            <person name="Neiman D."/>
            <person name="Pearson M."/>
            <person name="Priest M."/>
            <person name="Roberts A."/>
            <person name="Saif S."/>
            <person name="Shea T."/>
            <person name="Sisk P."/>
            <person name="Stolte C."/>
            <person name="Sykes S."/>
            <person name="Wortman J."/>
            <person name="Nusbaum C."/>
            <person name="Birren B."/>
        </authorList>
    </citation>
    <scope>NUCLEOTIDE SEQUENCE [LARGE SCALE GENOMIC DNA]</scope>
    <source>
        <strain evidence="7 8">ATCC 38327</strain>
    </source>
</reference>
<dbReference type="OMA" id="DKGQNFC"/>
<dbReference type="GO" id="GO:0000460">
    <property type="term" value="P:maturation of 5.8S rRNA"/>
    <property type="evidence" value="ECO:0007669"/>
    <property type="project" value="TreeGrafter"/>
</dbReference>
<dbReference type="AlphaFoldDB" id="A0A0L0SWU7"/>
<protein>
    <recommendedName>
        <fullName evidence="4">Protein MAK16</fullName>
    </recommendedName>
</protein>
<dbReference type="STRING" id="578462.A0A0L0SWU7"/>
<sequence>MQHDDTIWAVINNNFCSYKLKTVTQNFCRNDYNVTGLCNRQSCPLANSRYATIREVDGVSYLYMKTIERAHTPAKLWERIKLSKNYTTALEQIDAELQFWPGHLKHRCKQRLTKITQYLLRMRKLKLKANQTKLVPISKKIDRRELRREAKAEAAARLDKAIAAELVERLKAGSYDDVILNARESVWKKVLESDKVEVEEDQSESEDDEAEEYVEDEDEDEEMAEREMVEMSDFESDMEDLMEDDSDDDGASDDGRDEDESDEESDDSDDEGNDDEGEEEPESVRPPSKKRAPPAPAKKPASKKRRGGKGGRGHVEVEYEHVGPARAMETSW</sequence>
<evidence type="ECO:0000256" key="4">
    <source>
        <dbReference type="PIRNR" id="PIRNR003352"/>
    </source>
</evidence>
<name>A0A0L0SWU7_ALLM3</name>
<keyword evidence="8" id="KW-1185">Reference proteome</keyword>
<feature type="compositionally biased region" description="Basic residues" evidence="5">
    <location>
        <begin position="300"/>
        <end position="312"/>
    </location>
</feature>
<dbReference type="Pfam" id="PF01778">
    <property type="entry name" value="Ribosomal_L28e"/>
    <property type="match status" value="1"/>
</dbReference>
<dbReference type="GO" id="GO:0005730">
    <property type="term" value="C:nucleolus"/>
    <property type="evidence" value="ECO:0007669"/>
    <property type="project" value="UniProtKB-UniRule"/>
</dbReference>
<dbReference type="Pfam" id="PF04874">
    <property type="entry name" value="Mak16"/>
    <property type="match status" value="1"/>
</dbReference>
<evidence type="ECO:0000256" key="3">
    <source>
        <dbReference type="ARBA" id="ARBA00023242"/>
    </source>
</evidence>
<feature type="compositionally biased region" description="Basic and acidic residues" evidence="5">
    <location>
        <begin position="313"/>
        <end position="323"/>
    </location>
</feature>
<gene>
    <name evidence="7" type="ORF">AMAG_12101</name>
</gene>
<feature type="region of interest" description="Disordered" evidence="5">
    <location>
        <begin position="194"/>
        <end position="332"/>
    </location>
</feature>
<reference evidence="8" key="2">
    <citation type="submission" date="2009-11" db="EMBL/GenBank/DDBJ databases">
        <title>The Genome Sequence of Allomyces macrogynus strain ATCC 38327.</title>
        <authorList>
            <consortium name="The Broad Institute Genome Sequencing Platform"/>
            <person name="Russ C."/>
            <person name="Cuomo C."/>
            <person name="Shea T."/>
            <person name="Young S.K."/>
            <person name="Zeng Q."/>
            <person name="Koehrsen M."/>
            <person name="Haas B."/>
            <person name="Borodovsky M."/>
            <person name="Guigo R."/>
            <person name="Alvarado L."/>
            <person name="Berlin A."/>
            <person name="Borenstein D."/>
            <person name="Chen Z."/>
            <person name="Engels R."/>
            <person name="Freedman E."/>
            <person name="Gellesch M."/>
            <person name="Goldberg J."/>
            <person name="Griggs A."/>
            <person name="Gujja S."/>
            <person name="Heiman D."/>
            <person name="Hepburn T."/>
            <person name="Howarth C."/>
            <person name="Jen D."/>
            <person name="Larson L."/>
            <person name="Lewis B."/>
            <person name="Mehta T."/>
            <person name="Park D."/>
            <person name="Pearson M."/>
            <person name="Roberts A."/>
            <person name="Saif S."/>
            <person name="Shenoy N."/>
            <person name="Sisk P."/>
            <person name="Stolte C."/>
            <person name="Sykes S."/>
            <person name="Walk T."/>
            <person name="White J."/>
            <person name="Yandava C."/>
            <person name="Burger G."/>
            <person name="Gray M.W."/>
            <person name="Holland P.W.H."/>
            <person name="King N."/>
            <person name="Lang F.B.F."/>
            <person name="Roger A.J."/>
            <person name="Ruiz-Trillo I."/>
            <person name="Lander E."/>
            <person name="Nusbaum C."/>
        </authorList>
    </citation>
    <scope>NUCLEOTIDE SEQUENCE [LARGE SCALE GENOMIC DNA]</scope>
    <source>
        <strain evidence="8">ATCC 38327</strain>
    </source>
</reference>
<dbReference type="InterPro" id="IPR029004">
    <property type="entry name" value="Ribosomal_eL28/Mak16"/>
</dbReference>
<evidence type="ECO:0000256" key="5">
    <source>
        <dbReference type="SAM" id="MobiDB-lite"/>
    </source>
</evidence>
<dbReference type="GO" id="GO:0000470">
    <property type="term" value="P:maturation of LSU-rRNA"/>
    <property type="evidence" value="ECO:0007669"/>
    <property type="project" value="TreeGrafter"/>
</dbReference>
<comment type="subcellular location">
    <subcellularLocation>
        <location evidence="1">Nucleus</location>
    </subcellularLocation>
</comment>
<evidence type="ECO:0000256" key="2">
    <source>
        <dbReference type="ARBA" id="ARBA00005514"/>
    </source>
</evidence>